<name>A0A2S7D6B6_9XANT</name>
<dbReference type="Proteomes" id="UP000238191">
    <property type="component" value="Unassembled WGS sequence"/>
</dbReference>
<accession>A0A2S7D6B6</accession>
<dbReference type="OrthoDB" id="761740at2"/>
<proteinExistence type="predicted"/>
<evidence type="ECO:0000313" key="1">
    <source>
        <dbReference type="EMBL" id="PPU69371.1"/>
    </source>
</evidence>
<comment type="caution">
    <text evidence="1">The sequence shown here is derived from an EMBL/GenBank/DDBJ whole genome shotgun (WGS) entry which is preliminary data.</text>
</comment>
<dbReference type="EMBL" id="MDEI01000003">
    <property type="protein sequence ID" value="PPU69371.1"/>
    <property type="molecule type" value="Genomic_DNA"/>
</dbReference>
<keyword evidence="2" id="KW-1185">Reference proteome</keyword>
<dbReference type="AlphaFoldDB" id="A0A2S7D6B6"/>
<organism evidence="1 2">
    <name type="scientific">Xanthomonas pisi</name>
    <dbReference type="NCBI Taxonomy" id="56457"/>
    <lineage>
        <taxon>Bacteria</taxon>
        <taxon>Pseudomonadati</taxon>
        <taxon>Pseudomonadota</taxon>
        <taxon>Gammaproteobacteria</taxon>
        <taxon>Lysobacterales</taxon>
        <taxon>Lysobacteraceae</taxon>
        <taxon>Xanthomonas</taxon>
    </lineage>
</organism>
<protein>
    <submittedName>
        <fullName evidence="1">Uncharacterized protein</fullName>
    </submittedName>
</protein>
<evidence type="ECO:0000313" key="2">
    <source>
        <dbReference type="Proteomes" id="UP000238191"/>
    </source>
</evidence>
<sequence>MQRGCAHWSLVSRSLRDAWHGYAARARHHNKEALMMFGFQLRRLSAATVFISMLSLAAVAQTQAAAARPEVAKQAKAYSSNDGAKVSTLRYGPREKNQALVQVTGADSEIDDKILLATTAATQKDTRYTIQLKGRPYVLLILNEGGGELYLPGAAKPMRVGYDAGVSEQINPEHYLTDYQEQAASTK</sequence>
<gene>
    <name evidence="1" type="ORF">XpiCFBP4643_04300</name>
</gene>
<reference evidence="2" key="1">
    <citation type="submission" date="2016-08" db="EMBL/GenBank/DDBJ databases">
        <authorList>
            <person name="Merda D."/>
            <person name="Briand M."/>
            <person name="Taghouti G."/>
            <person name="Carrere S."/>
            <person name="Gouzy J."/>
            <person name="Portier P."/>
            <person name="Jacques M.-A."/>
            <person name="Fischer-Le Saux M."/>
        </authorList>
    </citation>
    <scope>NUCLEOTIDE SEQUENCE [LARGE SCALE GENOMIC DNA]</scope>
    <source>
        <strain evidence="2">CFBP4643</strain>
    </source>
</reference>